<dbReference type="NCBIfam" id="TIGR01646">
    <property type="entry name" value="vgr_GE"/>
    <property type="match status" value="1"/>
</dbReference>
<dbReference type="Proteomes" id="UP000094761">
    <property type="component" value="Unassembled WGS sequence"/>
</dbReference>
<dbReference type="GeneID" id="78075121"/>
<dbReference type="Gene3D" id="4.10.220.110">
    <property type="match status" value="1"/>
</dbReference>
<dbReference type="InterPro" id="IPR006533">
    <property type="entry name" value="T6SS_Vgr_RhsGE"/>
</dbReference>
<dbReference type="AlphaFoldDB" id="A0A178JF86"/>
<dbReference type="Pfam" id="PF05954">
    <property type="entry name" value="Phage_GPD"/>
    <property type="match status" value="1"/>
</dbReference>
<proteinExistence type="inferred from homology"/>
<dbReference type="Pfam" id="PF04717">
    <property type="entry name" value="Phage_base_V"/>
    <property type="match status" value="1"/>
</dbReference>
<dbReference type="Gene3D" id="3.55.50.10">
    <property type="entry name" value="Baseplate protein-like domains"/>
    <property type="match status" value="1"/>
</dbReference>
<accession>A0A178JF86</accession>
<evidence type="ECO:0000259" key="4">
    <source>
        <dbReference type="Pfam" id="PF04717"/>
    </source>
</evidence>
<organism evidence="7 8">
    <name type="scientific">Vibrio europaeus</name>
    <dbReference type="NCBI Taxonomy" id="300876"/>
    <lineage>
        <taxon>Bacteria</taxon>
        <taxon>Pseudomonadati</taxon>
        <taxon>Pseudomonadota</taxon>
        <taxon>Gammaproteobacteria</taxon>
        <taxon>Vibrionales</taxon>
        <taxon>Vibrionaceae</taxon>
        <taxon>Vibrio</taxon>
        <taxon>Vibrio oreintalis group</taxon>
    </lineage>
</organism>
<dbReference type="Gene3D" id="2.40.50.230">
    <property type="entry name" value="Gp5 N-terminal domain"/>
    <property type="match status" value="1"/>
</dbReference>
<keyword evidence="3" id="KW-0964">Secreted</keyword>
<dbReference type="OrthoDB" id="9762420at2"/>
<dbReference type="SUPFAM" id="SSF69255">
    <property type="entry name" value="gp5 N-terminal domain-like"/>
    <property type="match status" value="1"/>
</dbReference>
<dbReference type="RefSeq" id="WP_069666479.1">
    <property type="nucleotide sequence ID" value="NZ_JAPFIM010000026.1"/>
</dbReference>
<keyword evidence="9" id="KW-1185">Reference proteome</keyword>
<dbReference type="PANTHER" id="PTHR32305">
    <property type="match status" value="1"/>
</dbReference>
<evidence type="ECO:0000256" key="1">
    <source>
        <dbReference type="ARBA" id="ARBA00004613"/>
    </source>
</evidence>
<dbReference type="Proteomes" id="UP001150001">
    <property type="component" value="Unassembled WGS sequence"/>
</dbReference>
<evidence type="ECO:0000313" key="7">
    <source>
        <dbReference type="EMBL" id="OAN00566.1"/>
    </source>
</evidence>
<evidence type="ECO:0000313" key="6">
    <source>
        <dbReference type="EMBL" id="MDC5741730.1"/>
    </source>
</evidence>
<dbReference type="InterPro" id="IPR006531">
    <property type="entry name" value="Gp5/Vgr_OB"/>
</dbReference>
<dbReference type="SUPFAM" id="SSF69279">
    <property type="entry name" value="Phage tail proteins"/>
    <property type="match status" value="2"/>
</dbReference>
<dbReference type="InterPro" id="IPR037026">
    <property type="entry name" value="Vgr_OB-fold_dom_sf"/>
</dbReference>
<feature type="domain" description="Gp5/Type VI secretion system Vgr protein OB-fold" evidence="4">
    <location>
        <begin position="391"/>
        <end position="457"/>
    </location>
</feature>
<dbReference type="NCBIfam" id="TIGR03361">
    <property type="entry name" value="VI_Rhs_Vgr"/>
    <property type="match status" value="1"/>
</dbReference>
<comment type="subcellular location">
    <subcellularLocation>
        <location evidence="1">Secreted</location>
    </subcellularLocation>
</comment>
<evidence type="ECO:0000313" key="8">
    <source>
        <dbReference type="Proteomes" id="UP000094761"/>
    </source>
</evidence>
<evidence type="ECO:0000313" key="9">
    <source>
        <dbReference type="Proteomes" id="UP001150001"/>
    </source>
</evidence>
<dbReference type="SUPFAM" id="SSF69349">
    <property type="entry name" value="Phage fibre proteins"/>
    <property type="match status" value="1"/>
</dbReference>
<dbReference type="Gene3D" id="2.30.110.50">
    <property type="match status" value="1"/>
</dbReference>
<name>A0A178JF86_9VIBR</name>
<sequence>MPTLNYLIEIDGLEDESLVVHEFNGFESLSSDDQDLCIGYRYEIDLASRRHDLSEDDIVDKNVQLKLFRNGVLERILHGVVREFTVGDTGHHHTFYSLTLVPSLERLSLRHNSRIFQHQTCPEIVSILLQEMGINDYSFSLKNQYQQREFCVQYRETDLAFINRLLAEEGIIYSFYHEQGKHTVVFSDTSESLPKLETALPYNALAGGANDEPCISSLLETKRVEVSRVELSDYSFKKPSYRLMQKKLGVEQEYQNTEHYEYFDSPGRYKEDVAGELISQTRMDYLRRNAHSATAKSNVLALQSGLCFSIEEHIDDEITKDWQVIFIKLRGTQPQALEEEGGNGATTYHNELVLVPAKYTWQSKPQNKPTVDGSSIAIIVGPEGEEIYCDEHGRVKLHFPWDRYSNGDEHSSCWVRVSQGWAGSQYGMMALPRVGQEVIVSFLNGDPDQPIVTGRSYNANNTLPYSLPENKTKTVIRSESYQGSGFNELSFEDQVDKEQIYLHAQKNFNAEVKNDATTHIRHDQHSIVENNRFKQVLGSVHSTTEGESRTQIKGTTSEVVESRSHQQIGTLFSADAGREITLKSGAKIVVEAGAEITLKAGGSFVKVDGSGVHLVGPAINLNGGGSAGSGSDYAGQLAELPKDVESPQAPELSKAVSYQALLKAEEANVPAVKPCPLSGEA</sequence>
<dbReference type="Pfam" id="PF22178">
    <property type="entry name" value="Gp5_trimer_C"/>
    <property type="match status" value="1"/>
</dbReference>
<evidence type="ECO:0000259" key="5">
    <source>
        <dbReference type="Pfam" id="PF22178"/>
    </source>
</evidence>
<dbReference type="InterPro" id="IPR017847">
    <property type="entry name" value="T6SS_RhsGE_Vgr_subset"/>
</dbReference>
<dbReference type="EMBL" id="LUAX01000001">
    <property type="protein sequence ID" value="OAN00566.1"/>
    <property type="molecule type" value="Genomic_DNA"/>
</dbReference>
<reference evidence="6" key="2">
    <citation type="submission" date="2022-11" db="EMBL/GenBank/DDBJ databases">
        <title>Role of the vibriolysin VemA secreted by the emergent pathogen Vibrio europaeus in the colonization of Manila clam mucus.</title>
        <authorList>
            <person name="Martinez C."/>
            <person name="Rodriguez S."/>
            <person name="Vences A."/>
            <person name="Barja J.L."/>
            <person name="Toranzo A.E."/>
            <person name="Dubert J."/>
        </authorList>
    </citation>
    <scope>NUCLEOTIDE SEQUENCE</scope>
    <source>
        <strain evidence="6">3454</strain>
    </source>
</reference>
<reference evidence="7 8" key="1">
    <citation type="submission" date="2016-03" db="EMBL/GenBank/DDBJ databases">
        <title>Draft genome sequence of the Vibrio tubiashii subs. europaeus.</title>
        <authorList>
            <person name="Spinard E."/>
            <person name="Dubert J."/>
            <person name="Nelson D.R."/>
            <person name="Barja J.L."/>
        </authorList>
    </citation>
    <scope>NUCLEOTIDE SEQUENCE [LARGE SCALE GENOMIC DNA]</scope>
    <source>
        <strain evidence="8">PP-638</strain>
        <strain evidence="7">PP2-638</strain>
    </source>
</reference>
<comment type="caution">
    <text evidence="7">The sequence shown here is derived from an EMBL/GenBank/DDBJ whole genome shotgun (WGS) entry which is preliminary data.</text>
</comment>
<dbReference type="InterPro" id="IPR054030">
    <property type="entry name" value="Gp5_Vgr_C"/>
</dbReference>
<comment type="similarity">
    <text evidence="2">Belongs to the VgrG protein family.</text>
</comment>
<gene>
    <name evidence="6" type="primary">tssI</name>
    <name evidence="7" type="ORF">AZ468_05420</name>
    <name evidence="6" type="ORF">OPW20_16780</name>
</gene>
<evidence type="ECO:0000256" key="2">
    <source>
        <dbReference type="ARBA" id="ARBA00005558"/>
    </source>
</evidence>
<dbReference type="GO" id="GO:0005576">
    <property type="term" value="C:extracellular region"/>
    <property type="evidence" value="ECO:0007669"/>
    <property type="project" value="UniProtKB-SubCell"/>
</dbReference>
<protein>
    <submittedName>
        <fullName evidence="7">Type IV secretion protein Rhs</fullName>
    </submittedName>
    <submittedName>
        <fullName evidence="6">Type VI secretion system tip protein TssI/VgrG</fullName>
    </submittedName>
</protein>
<feature type="domain" description="Gp5/Type VI secretion system Vgr C-terminal trimerisation" evidence="5">
    <location>
        <begin position="475"/>
        <end position="579"/>
    </location>
</feature>
<dbReference type="InterPro" id="IPR050708">
    <property type="entry name" value="T6SS_VgrG/RHS"/>
</dbReference>
<dbReference type="PANTHER" id="PTHR32305:SF11">
    <property type="entry name" value="TYPE VI SECRETION SYSTEM SPIKE PROTEIN VGRG3"/>
    <property type="match status" value="1"/>
</dbReference>
<dbReference type="FunFam" id="3.55.50.10:FF:000001">
    <property type="entry name" value="Actin cross-linking toxin VgrG1"/>
    <property type="match status" value="1"/>
</dbReference>
<dbReference type="EMBL" id="JAPFIT010000018">
    <property type="protein sequence ID" value="MDC5741730.1"/>
    <property type="molecule type" value="Genomic_DNA"/>
</dbReference>
<evidence type="ECO:0000256" key="3">
    <source>
        <dbReference type="ARBA" id="ARBA00022525"/>
    </source>
</evidence>